<gene>
    <name evidence="1" type="ORF">IPJ48_17885</name>
</gene>
<dbReference type="EMBL" id="JADJNC010000051">
    <property type="protein sequence ID" value="MBK7424796.1"/>
    <property type="molecule type" value="Genomic_DNA"/>
</dbReference>
<sequence>MAYLTATAMNLRRQQERFTNLPPPNVSWQMPSPFDDEIDTQLRRLMAEQHEIQKMARATTGTVTVPTSISRHNTRLLLCHP</sequence>
<organism evidence="1 2">
    <name type="scientific">Candidatus Propionivibrio dominans</name>
    <dbReference type="NCBI Taxonomy" id="2954373"/>
    <lineage>
        <taxon>Bacteria</taxon>
        <taxon>Pseudomonadati</taxon>
        <taxon>Pseudomonadota</taxon>
        <taxon>Betaproteobacteria</taxon>
        <taxon>Rhodocyclales</taxon>
        <taxon>Rhodocyclaceae</taxon>
        <taxon>Propionivibrio</taxon>
    </lineage>
</organism>
<proteinExistence type="predicted"/>
<name>A0A9D7FN08_9RHOO</name>
<evidence type="ECO:0000313" key="1">
    <source>
        <dbReference type="EMBL" id="MBK7424796.1"/>
    </source>
</evidence>
<dbReference type="AlphaFoldDB" id="A0A9D7FN08"/>
<comment type="caution">
    <text evidence="1">The sequence shown here is derived from an EMBL/GenBank/DDBJ whole genome shotgun (WGS) entry which is preliminary data.</text>
</comment>
<evidence type="ECO:0000313" key="2">
    <source>
        <dbReference type="Proteomes" id="UP000886602"/>
    </source>
</evidence>
<dbReference type="Proteomes" id="UP000886602">
    <property type="component" value="Unassembled WGS sequence"/>
</dbReference>
<protein>
    <submittedName>
        <fullName evidence="1">Uncharacterized protein</fullName>
    </submittedName>
</protein>
<accession>A0A9D7FN08</accession>
<reference evidence="1" key="1">
    <citation type="submission" date="2020-10" db="EMBL/GenBank/DDBJ databases">
        <title>Connecting structure to function with the recovery of over 1000 high-quality activated sludge metagenome-assembled genomes encoding full-length rRNA genes using long-read sequencing.</title>
        <authorList>
            <person name="Singleton C.M."/>
            <person name="Petriglieri F."/>
            <person name="Kristensen J.M."/>
            <person name="Kirkegaard R.H."/>
            <person name="Michaelsen T.Y."/>
            <person name="Andersen M.H."/>
            <person name="Karst S.M."/>
            <person name="Dueholm M.S."/>
            <person name="Nielsen P.H."/>
            <person name="Albertsen M."/>
        </authorList>
    </citation>
    <scope>NUCLEOTIDE SEQUENCE</scope>
    <source>
        <strain evidence="1">EsbW_18-Q3-R4-48_MAXAC.044</strain>
    </source>
</reference>